<feature type="region of interest" description="Disordered" evidence="5">
    <location>
        <begin position="283"/>
        <end position="304"/>
    </location>
</feature>
<accession>A0A060WGI5</accession>
<dbReference type="EMBL" id="FR904446">
    <property type="protein sequence ID" value="CDQ63665.1"/>
    <property type="molecule type" value="Genomic_DNA"/>
</dbReference>
<dbReference type="Gene3D" id="3.40.250.10">
    <property type="entry name" value="Rhodanese-like domain"/>
    <property type="match status" value="1"/>
</dbReference>
<evidence type="ECO:0000313" key="8">
    <source>
        <dbReference type="EMBL" id="CDQ63665.1"/>
    </source>
</evidence>
<keyword evidence="4" id="KW-0904">Protein phosphatase</keyword>
<feature type="compositionally biased region" description="Polar residues" evidence="5">
    <location>
        <begin position="172"/>
        <end position="183"/>
    </location>
</feature>
<dbReference type="STRING" id="8022.A0A060WGI5"/>
<evidence type="ECO:0000259" key="6">
    <source>
        <dbReference type="PROSITE" id="PS50054"/>
    </source>
</evidence>
<comment type="similarity">
    <text evidence="1">Belongs to the protein-tyrosine phosphatase family. Non-receptor class dual specificity subfamily.</text>
</comment>
<dbReference type="GO" id="GO:0005829">
    <property type="term" value="C:cytosol"/>
    <property type="evidence" value="ECO:0007669"/>
    <property type="project" value="TreeGrafter"/>
</dbReference>
<proteinExistence type="inferred from homology"/>
<dbReference type="Proteomes" id="UP000193380">
    <property type="component" value="Chromosome 10"/>
</dbReference>
<dbReference type="PANTHER" id="PTHR10159:SF314">
    <property type="entry name" value="PROTEIN-TYROSINE-PHOSPHATASE"/>
    <property type="match status" value="1"/>
</dbReference>
<dbReference type="CDD" id="cd14567">
    <property type="entry name" value="DSP_DUSP10"/>
    <property type="match status" value="1"/>
</dbReference>
<evidence type="ECO:0000256" key="2">
    <source>
        <dbReference type="ARBA" id="ARBA00013064"/>
    </source>
</evidence>
<feature type="compositionally biased region" description="Polar residues" evidence="5">
    <location>
        <begin position="93"/>
        <end position="102"/>
    </location>
</feature>
<reference evidence="8 9" key="1">
    <citation type="journal article" date="2014" name="Nat. Commun.">
        <title>The rainbow trout genome provides novel insights into evolution after whole-genome duplication in vertebrates.</title>
        <authorList>
            <person name="Berthelot C."/>
            <person name="Brunet F."/>
            <person name="Chalopin D."/>
            <person name="Juanchich A."/>
            <person name="Bernard M."/>
            <person name="Noel B."/>
            <person name="Bento P."/>
            <person name="Da Silva C."/>
            <person name="Labadie K."/>
            <person name="Alberti A."/>
            <person name="Aury J.M."/>
            <person name="Louis A."/>
            <person name="Dehais P."/>
            <person name="Bardou P."/>
            <person name="Montfort J."/>
            <person name="Klopp C."/>
            <person name="Cabau C."/>
            <person name="Gaspin C."/>
            <person name="Thorgaard G.H."/>
            <person name="Boussaha M."/>
            <person name="Quillet E."/>
            <person name="Guyomard R."/>
            <person name="Galiana D."/>
            <person name="Bobe J."/>
            <person name="Volff J.N."/>
            <person name="Genet C."/>
            <person name="Wincker P."/>
            <person name="Jaillon O."/>
            <person name="Roest Crollius H."/>
            <person name="Guiguen Y."/>
        </authorList>
    </citation>
    <scope>NUCLEOTIDE SEQUENCE [LARGE SCALE GENOMIC DNA]</scope>
</reference>
<name>A0A060WGI5_ONCMY</name>
<dbReference type="Pfam" id="PF00782">
    <property type="entry name" value="DSPc"/>
    <property type="match status" value="1"/>
</dbReference>
<feature type="compositionally biased region" description="Polar residues" evidence="5">
    <location>
        <begin position="24"/>
        <end position="38"/>
    </location>
</feature>
<dbReference type="SUPFAM" id="SSF52799">
    <property type="entry name" value="(Phosphotyrosine protein) phosphatases II"/>
    <property type="match status" value="1"/>
</dbReference>
<feature type="region of interest" description="Disordered" evidence="5">
    <location>
        <begin position="86"/>
        <end position="217"/>
    </location>
</feature>
<dbReference type="PROSITE" id="PS50056">
    <property type="entry name" value="TYR_PHOSPHATASE_2"/>
    <property type="match status" value="1"/>
</dbReference>
<dbReference type="GO" id="GO:0017017">
    <property type="term" value="F:MAP kinase tyrosine/serine/threonine phosphatase activity"/>
    <property type="evidence" value="ECO:0007669"/>
    <property type="project" value="InterPro"/>
</dbReference>
<gene>
    <name evidence="8" type="ORF">GSONMT00069542001</name>
</gene>
<evidence type="ECO:0000256" key="4">
    <source>
        <dbReference type="ARBA" id="ARBA00022912"/>
    </source>
</evidence>
<evidence type="ECO:0000313" key="9">
    <source>
        <dbReference type="Proteomes" id="UP000193380"/>
    </source>
</evidence>
<dbReference type="GO" id="GO:0033550">
    <property type="term" value="F:MAP kinase tyrosine phosphatase activity"/>
    <property type="evidence" value="ECO:0007669"/>
    <property type="project" value="TreeGrafter"/>
</dbReference>
<feature type="compositionally biased region" description="Pro residues" evidence="5">
    <location>
        <begin position="46"/>
        <end position="56"/>
    </location>
</feature>
<dbReference type="GO" id="GO:0008330">
    <property type="term" value="F:protein tyrosine/threonine phosphatase activity"/>
    <property type="evidence" value="ECO:0007669"/>
    <property type="project" value="TreeGrafter"/>
</dbReference>
<organism evidence="8 9">
    <name type="scientific">Oncorhynchus mykiss</name>
    <name type="common">Rainbow trout</name>
    <name type="synonym">Salmo gairdneri</name>
    <dbReference type="NCBI Taxonomy" id="8022"/>
    <lineage>
        <taxon>Eukaryota</taxon>
        <taxon>Metazoa</taxon>
        <taxon>Chordata</taxon>
        <taxon>Craniata</taxon>
        <taxon>Vertebrata</taxon>
        <taxon>Euteleostomi</taxon>
        <taxon>Actinopterygii</taxon>
        <taxon>Neopterygii</taxon>
        <taxon>Teleostei</taxon>
        <taxon>Protacanthopterygii</taxon>
        <taxon>Salmoniformes</taxon>
        <taxon>Salmonidae</taxon>
        <taxon>Salmoninae</taxon>
        <taxon>Oncorhynchus</taxon>
    </lineage>
</organism>
<evidence type="ECO:0000259" key="7">
    <source>
        <dbReference type="PROSITE" id="PS50056"/>
    </source>
</evidence>
<dbReference type="InterPro" id="IPR016130">
    <property type="entry name" value="Tyr_Pase_AS"/>
</dbReference>
<dbReference type="InterPro" id="IPR020422">
    <property type="entry name" value="TYR_PHOSPHATASE_DUAL_dom"/>
</dbReference>
<evidence type="ECO:0000256" key="3">
    <source>
        <dbReference type="ARBA" id="ARBA00022801"/>
    </source>
</evidence>
<dbReference type="InterPro" id="IPR029021">
    <property type="entry name" value="Prot-tyrosine_phosphatase-like"/>
</dbReference>
<feature type="domain" description="Tyrosine specific protein phosphatases" evidence="7">
    <location>
        <begin position="646"/>
        <end position="705"/>
    </location>
</feature>
<sequence>MPPLPLDERIVVIQRPKNLALPGSSPQPHSHITAHSNKLLSRPSHPHPPQSYPNPPSSNSLSLECKRRSSAHLQKTKVDKAIVSEGTRHTPSHCHSNGTVTLGPSPHQHTHTIDIKLSVNKGTKGGGQSNSLVRSGSVKGSKKRVSLRLDPGYGEKNTGGTSGKPGGARQASPGSHHQNNLSVSPGGVLEFVPSQRQQSKSRREKVQNVSSKVCSASFPPRGAREVPYVEFQTGTCPSKPQPPQPARPPQLCPCAPCRCSKLPLPCPPSLPPPPCSYLVSATPQPVSSIPRQGPSSSDPPRPTPLPLFLPWRFSQPRPHLSTCSYCSSDPIVVTFNPRRGKPPGMGRGVGAGPPMGVFPADDDDYSVHTIWPEELAKKMTGSKTQQNQQSCAGMGMGVGKTSVGQNQNSSNGTSPVTLDCRNLLEFTRNQITDHAGRRRLQQGKMAVLDFIGSGPGRDPDQDSLKRLWNKGGESGKVDGMGQEGNITYPRTPSPRTPSPQSPPSFSPPPSAPSTLLKPKPRQRDADGRHSLPSAQSLHLVLNSLNREQDEESGRVHLTLPLSSSLPASLSDENGMTPDVENAVVSPILPFLFLGNERDAQDLDLLLRLNIGYVVNVTTHLPLYHLGSGLVRYKRLPATDNSKQNLRQYFEEVFEFIEEAHQSGRGVLIHCQAGVSRSATIVIAYLMKHTLMTMTDAYKYVRGRRPVVSPNLNFMGQLLEFERDLNSGVTPRILTPKLSGLETQV</sequence>
<dbReference type="InterPro" id="IPR000387">
    <property type="entry name" value="Tyr_Pase_dom"/>
</dbReference>
<dbReference type="GO" id="GO:0043409">
    <property type="term" value="P:negative regulation of MAPK cascade"/>
    <property type="evidence" value="ECO:0007669"/>
    <property type="project" value="TreeGrafter"/>
</dbReference>
<dbReference type="PRINTS" id="PR01764">
    <property type="entry name" value="MAPKPHPHTASE"/>
</dbReference>
<dbReference type="PaxDb" id="8022-A0A060WGI5"/>
<feature type="region of interest" description="Disordered" evidence="5">
    <location>
        <begin position="450"/>
        <end position="535"/>
    </location>
</feature>
<feature type="domain" description="Tyrosine-protein phosphatase" evidence="6">
    <location>
        <begin position="583"/>
        <end position="726"/>
    </location>
</feature>
<keyword evidence="3" id="KW-0378">Hydrolase</keyword>
<protein>
    <recommendedName>
        <fullName evidence="2">protein-tyrosine-phosphatase</fullName>
        <ecNumber evidence="2">3.1.3.48</ecNumber>
    </recommendedName>
</protein>
<evidence type="ECO:0000256" key="1">
    <source>
        <dbReference type="ARBA" id="ARBA00008601"/>
    </source>
</evidence>
<dbReference type="InterPro" id="IPR000340">
    <property type="entry name" value="Dual-sp_phosphatase_cat-dom"/>
</dbReference>
<feature type="region of interest" description="Disordered" evidence="5">
    <location>
        <begin position="17"/>
        <end position="62"/>
    </location>
</feature>
<dbReference type="Gene3D" id="3.90.190.10">
    <property type="entry name" value="Protein tyrosine phosphatase superfamily"/>
    <property type="match status" value="1"/>
</dbReference>
<dbReference type="EC" id="3.1.3.48" evidence="2"/>
<dbReference type="SMART" id="SM00195">
    <property type="entry name" value="DSPc"/>
    <property type="match status" value="1"/>
</dbReference>
<dbReference type="PROSITE" id="PS50054">
    <property type="entry name" value="TYR_PHOSPHATASE_DUAL"/>
    <property type="match status" value="1"/>
</dbReference>
<dbReference type="PROSITE" id="PS00383">
    <property type="entry name" value="TYR_PHOSPHATASE_1"/>
    <property type="match status" value="1"/>
</dbReference>
<dbReference type="PANTHER" id="PTHR10159">
    <property type="entry name" value="DUAL SPECIFICITY PROTEIN PHOSPHATASE"/>
    <property type="match status" value="1"/>
</dbReference>
<dbReference type="InterPro" id="IPR036873">
    <property type="entry name" value="Rhodanese-like_dom_sf"/>
</dbReference>
<dbReference type="InterPro" id="IPR008343">
    <property type="entry name" value="MKP"/>
</dbReference>
<dbReference type="FunFam" id="3.90.190.10:FF:000028">
    <property type="entry name" value="Dual specificity phosphatase 10"/>
    <property type="match status" value="1"/>
</dbReference>
<dbReference type="AlphaFoldDB" id="A0A060WGI5"/>
<evidence type="ECO:0000256" key="5">
    <source>
        <dbReference type="SAM" id="MobiDB-lite"/>
    </source>
</evidence>
<feature type="compositionally biased region" description="Pro residues" evidence="5">
    <location>
        <begin position="491"/>
        <end position="511"/>
    </location>
</feature>